<dbReference type="EMBL" id="CP020372">
    <property type="protein sequence ID" value="AUB85649.1"/>
    <property type="molecule type" value="Genomic_DNA"/>
</dbReference>
<keyword evidence="1" id="KW-0732">Signal</keyword>
<evidence type="ECO:0000259" key="2">
    <source>
        <dbReference type="Pfam" id="PF10646"/>
    </source>
</evidence>
<dbReference type="Proteomes" id="UP000232638">
    <property type="component" value="Plasmid pTs485"/>
</dbReference>
<name>A0A2K8UJJ4_9GAMM</name>
<geneLocation type="plasmid" evidence="4">
    <name>pts485</name>
</geneLocation>
<feature type="signal peptide" evidence="1">
    <location>
        <begin position="1"/>
        <end position="40"/>
    </location>
</feature>
<gene>
    <name evidence="3" type="ORF">THSYN_32660</name>
</gene>
<keyword evidence="3" id="KW-0614">Plasmid</keyword>
<evidence type="ECO:0000313" key="3">
    <source>
        <dbReference type="EMBL" id="AUB85649.1"/>
    </source>
</evidence>
<sequence>MTAARSMARRSWYRGCGDRAAGPMWAAALSLLMTFAAAGAAPVDANLTSFTLYFNNDGLNTDARDCAAVFPVTRTVPRTAAVATTALRGLFAGPTPDERQAGYYSFFSSATAGLLKRVRIASGTAYVDLNDPRDLLSGATSSCGAAQLRTQLDRTLRQFPSVERVRYAIDGDPRAFYEWLNEPCAAANDHCDPRPFHPHR</sequence>
<accession>A0A2K8UJJ4</accession>
<organism evidence="3 4">
    <name type="scientific">Candidatus Thiodictyon syntrophicum</name>
    <dbReference type="NCBI Taxonomy" id="1166950"/>
    <lineage>
        <taxon>Bacteria</taxon>
        <taxon>Pseudomonadati</taxon>
        <taxon>Pseudomonadota</taxon>
        <taxon>Gammaproteobacteria</taxon>
        <taxon>Chromatiales</taxon>
        <taxon>Chromatiaceae</taxon>
        <taxon>Thiodictyon</taxon>
    </lineage>
</organism>
<protein>
    <recommendedName>
        <fullName evidence="2">GerMN domain-containing protein</fullName>
    </recommendedName>
</protein>
<dbReference type="KEGG" id="tsy:THSYN_32660"/>
<keyword evidence="4" id="KW-1185">Reference proteome</keyword>
<reference evidence="3 4" key="1">
    <citation type="submission" date="2017-03" db="EMBL/GenBank/DDBJ databases">
        <title>Complete genome sequence of Candidatus 'Thiodictyon syntrophicum' sp. nov. strain Cad16T, a photolithoautotroph purple sulfur bacterium isolated from an alpine meromictic lake.</title>
        <authorList>
            <person name="Luedin S.M."/>
            <person name="Pothier J.F."/>
            <person name="Danza F."/>
            <person name="Storelli N."/>
            <person name="Wittwer M."/>
            <person name="Tonolla M."/>
        </authorList>
    </citation>
    <scope>NUCLEOTIDE SEQUENCE [LARGE SCALE GENOMIC DNA]</scope>
    <source>
        <strain evidence="3 4">Cad16T</strain>
        <plasmid evidence="4">Plasmid pts485</plasmid>
    </source>
</reference>
<proteinExistence type="predicted"/>
<feature type="domain" description="GerMN" evidence="2">
    <location>
        <begin position="51"/>
        <end position="173"/>
    </location>
</feature>
<dbReference type="AlphaFoldDB" id="A0A2K8UJJ4"/>
<evidence type="ECO:0000256" key="1">
    <source>
        <dbReference type="SAM" id="SignalP"/>
    </source>
</evidence>
<evidence type="ECO:0000313" key="4">
    <source>
        <dbReference type="Proteomes" id="UP000232638"/>
    </source>
</evidence>
<feature type="chain" id="PRO_5014946876" description="GerMN domain-containing protein" evidence="1">
    <location>
        <begin position="41"/>
        <end position="200"/>
    </location>
</feature>
<dbReference type="Pfam" id="PF10646">
    <property type="entry name" value="Germane"/>
    <property type="match status" value="1"/>
</dbReference>
<dbReference type="InterPro" id="IPR019606">
    <property type="entry name" value="GerMN"/>
</dbReference>